<sequence>MSDSRRPEMKPSVHTMIASIPFALLAARIALWLLIAASALLLLPLANLQSLHLQEWVGRNGFSLGLTVVLSGSYLLAHGLMLGVSGLTQKQQRKLAEQRLQQKLQLLDGQERAVLREYLLQSKSTLAMPLTHPTVNELMQSGVLVQAGATEHYAIEGPVAPLKIANGAKARLTRQLLRLPEGQLDEQQKAALMASRPEFMAGKRSRRQAA</sequence>
<keyword evidence="3" id="KW-1185">Reference proteome</keyword>
<name>A0A1M5VWI9_9GAMM</name>
<proteinExistence type="predicted"/>
<feature type="transmembrane region" description="Helical" evidence="1">
    <location>
        <begin position="62"/>
        <end position="84"/>
    </location>
</feature>
<gene>
    <name evidence="2" type="ORF">SAMN02745129_3018</name>
</gene>
<dbReference type="AlphaFoldDB" id="A0A1M5VWI9"/>
<dbReference type="EMBL" id="FQXG01000004">
    <property type="protein sequence ID" value="SHH79313.1"/>
    <property type="molecule type" value="Genomic_DNA"/>
</dbReference>
<keyword evidence="1" id="KW-0472">Membrane</keyword>
<evidence type="ECO:0000256" key="1">
    <source>
        <dbReference type="SAM" id="Phobius"/>
    </source>
</evidence>
<reference evidence="2 3" key="1">
    <citation type="submission" date="2016-11" db="EMBL/GenBank/DDBJ databases">
        <authorList>
            <person name="Jaros S."/>
            <person name="Januszkiewicz K."/>
            <person name="Wedrychowicz H."/>
        </authorList>
    </citation>
    <scope>NUCLEOTIDE SEQUENCE [LARGE SCALE GENOMIC DNA]</scope>
    <source>
        <strain evidence="2 3">DSM 16917</strain>
    </source>
</reference>
<evidence type="ECO:0000313" key="2">
    <source>
        <dbReference type="EMBL" id="SHH79313.1"/>
    </source>
</evidence>
<keyword evidence="1" id="KW-0812">Transmembrane</keyword>
<dbReference type="InterPro" id="IPR025982">
    <property type="entry name" value="SieB"/>
</dbReference>
<dbReference type="Pfam" id="PF14163">
    <property type="entry name" value="SieB"/>
    <property type="match status" value="1"/>
</dbReference>
<keyword evidence="1" id="KW-1133">Transmembrane helix</keyword>
<accession>A0A1M5VWI9</accession>
<organism evidence="2 3">
    <name type="scientific">Ferrimonas marina</name>
    <dbReference type="NCBI Taxonomy" id="299255"/>
    <lineage>
        <taxon>Bacteria</taxon>
        <taxon>Pseudomonadati</taxon>
        <taxon>Pseudomonadota</taxon>
        <taxon>Gammaproteobacteria</taxon>
        <taxon>Alteromonadales</taxon>
        <taxon>Ferrimonadaceae</taxon>
        <taxon>Ferrimonas</taxon>
    </lineage>
</organism>
<protein>
    <submittedName>
        <fullName evidence="2">Superinfection exclusion protein B</fullName>
    </submittedName>
</protein>
<dbReference type="Proteomes" id="UP000184268">
    <property type="component" value="Unassembled WGS sequence"/>
</dbReference>
<feature type="transmembrane region" description="Helical" evidence="1">
    <location>
        <begin position="20"/>
        <end position="42"/>
    </location>
</feature>
<evidence type="ECO:0000313" key="3">
    <source>
        <dbReference type="Proteomes" id="UP000184268"/>
    </source>
</evidence>